<gene>
    <name evidence="3" type="ORF">FOZ60_016705</name>
</gene>
<dbReference type="InterPro" id="IPR036397">
    <property type="entry name" value="RNaseH_sf"/>
</dbReference>
<evidence type="ECO:0000259" key="2">
    <source>
        <dbReference type="PROSITE" id="PS50879"/>
    </source>
</evidence>
<dbReference type="Proteomes" id="UP000541610">
    <property type="component" value="Unassembled WGS sequence"/>
</dbReference>
<dbReference type="PROSITE" id="PS50879">
    <property type="entry name" value="RNASE_H_1"/>
    <property type="match status" value="1"/>
</dbReference>
<dbReference type="InterPro" id="IPR002156">
    <property type="entry name" value="RNaseH_domain"/>
</dbReference>
<organism evidence="3 4">
    <name type="scientific">Perkinsus olseni</name>
    <name type="common">Perkinsus atlanticus</name>
    <dbReference type="NCBI Taxonomy" id="32597"/>
    <lineage>
        <taxon>Eukaryota</taxon>
        <taxon>Sar</taxon>
        <taxon>Alveolata</taxon>
        <taxon>Perkinsozoa</taxon>
        <taxon>Perkinsea</taxon>
        <taxon>Perkinsida</taxon>
        <taxon>Perkinsidae</taxon>
        <taxon>Perkinsus</taxon>
    </lineage>
</organism>
<dbReference type="InterPro" id="IPR043502">
    <property type="entry name" value="DNA/RNA_pol_sf"/>
</dbReference>
<dbReference type="SUPFAM" id="SSF56672">
    <property type="entry name" value="DNA/RNA polymerases"/>
    <property type="match status" value="1"/>
</dbReference>
<dbReference type="SUPFAM" id="SSF53098">
    <property type="entry name" value="Ribonuclease H-like"/>
    <property type="match status" value="1"/>
</dbReference>
<dbReference type="InterPro" id="IPR000477">
    <property type="entry name" value="RT_dom"/>
</dbReference>
<evidence type="ECO:0000313" key="3">
    <source>
        <dbReference type="EMBL" id="KAF4690869.1"/>
    </source>
</evidence>
<dbReference type="Pfam" id="PF00075">
    <property type="entry name" value="RNase_H"/>
    <property type="match status" value="1"/>
</dbReference>
<dbReference type="InterPro" id="IPR012337">
    <property type="entry name" value="RNaseH-like_sf"/>
</dbReference>
<feature type="domain" description="RNase H type-1" evidence="2">
    <location>
        <begin position="659"/>
        <end position="790"/>
    </location>
</feature>
<reference evidence="3 4" key="1">
    <citation type="submission" date="2020-04" db="EMBL/GenBank/DDBJ databases">
        <title>Perkinsus olseni comparative genomics.</title>
        <authorList>
            <person name="Bogema D.R."/>
        </authorList>
    </citation>
    <scope>NUCLEOTIDE SEQUENCE [LARGE SCALE GENOMIC DNA]</scope>
    <source>
        <strain evidence="3">00978-12</strain>
    </source>
</reference>
<comment type="caution">
    <text evidence="3">The sequence shown here is derived from an EMBL/GenBank/DDBJ whole genome shotgun (WGS) entry which is preliminary data.</text>
</comment>
<dbReference type="GO" id="GO:0003676">
    <property type="term" value="F:nucleic acid binding"/>
    <property type="evidence" value="ECO:0007669"/>
    <property type="project" value="InterPro"/>
</dbReference>
<dbReference type="PROSITE" id="PS50878">
    <property type="entry name" value="RT_POL"/>
    <property type="match status" value="1"/>
</dbReference>
<dbReference type="EMBL" id="JABANP010000090">
    <property type="protein sequence ID" value="KAF4690869.1"/>
    <property type="molecule type" value="Genomic_DNA"/>
</dbReference>
<dbReference type="AlphaFoldDB" id="A0A7J6P421"/>
<name>A0A7J6P421_PEROL</name>
<evidence type="ECO:0000313" key="4">
    <source>
        <dbReference type="Proteomes" id="UP000541610"/>
    </source>
</evidence>
<dbReference type="Pfam" id="PF00078">
    <property type="entry name" value="RVT_1"/>
    <property type="match status" value="1"/>
</dbReference>
<dbReference type="GO" id="GO:0004523">
    <property type="term" value="F:RNA-DNA hybrid ribonuclease activity"/>
    <property type="evidence" value="ECO:0007669"/>
    <property type="project" value="InterPro"/>
</dbReference>
<dbReference type="Gene3D" id="3.30.420.10">
    <property type="entry name" value="Ribonuclease H-like superfamily/Ribonuclease H"/>
    <property type="match status" value="1"/>
</dbReference>
<protein>
    <recommendedName>
        <fullName evidence="5">Reverse transcriptase domain-containing protein</fullName>
    </recommendedName>
</protein>
<feature type="domain" description="Reverse transcriptase" evidence="1">
    <location>
        <begin position="230"/>
        <end position="473"/>
    </location>
</feature>
<dbReference type="PANTHER" id="PTHR19446">
    <property type="entry name" value="REVERSE TRANSCRIPTASES"/>
    <property type="match status" value="1"/>
</dbReference>
<evidence type="ECO:0000259" key="1">
    <source>
        <dbReference type="PROSITE" id="PS50878"/>
    </source>
</evidence>
<sequence>MGTYLFVRTSHRMRIYTTLDCLDMIINEYGDHKFLICCDANAEDGNHKIVRVLHQSSKGCEEYRTRVKDEIKRWSMEGRCRRDLRRLQRKAHRTGYYGDGEAYKKKRREYHSLLRKYKREYLSKILASDGGHESILKWRKTTPVYKKAADVECFQYYTPEQPDDGGYRVPVTLAETRTVLEKVSPSFVESCLRRLQSRKDTSPGRDGIKYSDFAFAYRELTEGIRKVFVNMITMGYHPRLGKVAKMVLIGKSGSTNADGFKQFRPICICSTLGKALECLEVQLLQAYEAEVPANSRLKKDLENAHGYKKGVSIDMSNAFNLIKHNRVGRAVGEIAPAPVVNLLCDYSYGREIYYDNGHEEEEIRFTNYSYGTPQGGVASPALYRIAHASISREIIGGYDMISYADDTIFLVTAPTVEELREKVGNLIHQLEDTRGYGLAMNRGKSVILSEDLEEENLLEIPIKQEIKYLGYVIRMGSSWNPHLKALVAKGRHEIELIRGTPTPLWDTFRRLKKKAVAALRNHMIHIASICGYGVETWGHTLVQKGVKNALDSVDTYLDKVICGLPRTANKHVPKLLLGDYVSTYERLLSRYVVKRLHCPAFREIKYAGLPESWWRKAVGELPQEGAYESNGTLHSYGLEKDFIFLGDGAERTEELPIEYQKRCIIYTDGSLDPRKTTETPLGYGGAGAAGVRTCDSSALMVSVPNHCDIQQCEIIAIRESLRSLSQGAECLKRCDSKACLLALCGNRDTTLLRDTRDLLRTTNSRVAWIRAHRGTFYNELADRCAKSATRVGTKQTVEIPVSFSRSLVGSSRHTLDKEWSDPLPDEIAILIRSWQTYVNEKPLPVIPRRLHP</sequence>
<accession>A0A7J6P421</accession>
<evidence type="ECO:0008006" key="5">
    <source>
        <dbReference type="Google" id="ProtNLM"/>
    </source>
</evidence>
<dbReference type="OrthoDB" id="4368687at2759"/>
<proteinExistence type="predicted"/>